<evidence type="ECO:0000313" key="2">
    <source>
        <dbReference type="Proteomes" id="UP000294581"/>
    </source>
</evidence>
<gene>
    <name evidence="1" type="ORF">C7445_1253</name>
</gene>
<dbReference type="Proteomes" id="UP000294581">
    <property type="component" value="Unassembled WGS sequence"/>
</dbReference>
<proteinExistence type="predicted"/>
<keyword evidence="2" id="KW-1185">Reference proteome</keyword>
<reference evidence="1 2" key="1">
    <citation type="submission" date="2019-03" db="EMBL/GenBank/DDBJ databases">
        <title>Genomic Encyclopedia of Type Strains, Phase IV (KMG-IV): sequencing the most valuable type-strain genomes for metagenomic binning, comparative biology and taxonomic classification.</title>
        <authorList>
            <person name="Goeker M."/>
        </authorList>
    </citation>
    <scope>NUCLEOTIDE SEQUENCE [LARGE SCALE GENOMIC DNA]</scope>
    <source>
        <strain evidence="1 2">DSM 17974</strain>
    </source>
</reference>
<organism evidence="1 2">
    <name type="scientific">Alicyclobacillus sacchari</name>
    <dbReference type="NCBI Taxonomy" id="392010"/>
    <lineage>
        <taxon>Bacteria</taxon>
        <taxon>Bacillati</taxon>
        <taxon>Bacillota</taxon>
        <taxon>Bacilli</taxon>
        <taxon>Bacillales</taxon>
        <taxon>Alicyclobacillaceae</taxon>
        <taxon>Alicyclobacillus</taxon>
    </lineage>
</organism>
<accession>A0A4R8LB69</accession>
<dbReference type="AlphaFoldDB" id="A0A4R8LB69"/>
<protein>
    <submittedName>
        <fullName evidence="1">Uncharacterized protein</fullName>
    </submittedName>
</protein>
<sequence>MVKWHWVYRDFVLASIKSQDPSEWFREIHQSYIQAHERLLNEIHFTPKGFPTKDEVQKRLECLGYKRFEKLLNAIGNDVEGFEKRLISIANNLLGKLGYTGDDQDIYVIV</sequence>
<evidence type="ECO:0000313" key="1">
    <source>
        <dbReference type="EMBL" id="TDY40113.1"/>
    </source>
</evidence>
<name>A0A4R8LB69_9BACL</name>
<comment type="caution">
    <text evidence="1">The sequence shown here is derived from an EMBL/GenBank/DDBJ whole genome shotgun (WGS) entry which is preliminary data.</text>
</comment>
<dbReference type="EMBL" id="SORF01000025">
    <property type="protein sequence ID" value="TDY40113.1"/>
    <property type="molecule type" value="Genomic_DNA"/>
</dbReference>